<feature type="region of interest" description="Disordered" evidence="1">
    <location>
        <begin position="2358"/>
        <end position="2393"/>
    </location>
</feature>
<organism evidence="2 3">
    <name type="scientific">Leptobrachium leishanense</name>
    <name type="common">Leishan spiny toad</name>
    <dbReference type="NCBI Taxonomy" id="445787"/>
    <lineage>
        <taxon>Eukaryota</taxon>
        <taxon>Metazoa</taxon>
        <taxon>Chordata</taxon>
        <taxon>Craniata</taxon>
        <taxon>Vertebrata</taxon>
        <taxon>Euteleostomi</taxon>
        <taxon>Amphibia</taxon>
        <taxon>Batrachia</taxon>
        <taxon>Anura</taxon>
        <taxon>Pelobatoidea</taxon>
        <taxon>Megophryidae</taxon>
        <taxon>Leptobrachium</taxon>
    </lineage>
</organism>
<dbReference type="InterPro" id="IPR039586">
    <property type="entry name" value="CFAP46"/>
</dbReference>
<dbReference type="PANTHER" id="PTHR15977:SF15">
    <property type="entry name" value="CILIA- AND FLAGELLA-ASSOCIATED PROTEIN 46"/>
    <property type="match status" value="1"/>
</dbReference>
<feature type="region of interest" description="Disordered" evidence="1">
    <location>
        <begin position="1282"/>
        <end position="1321"/>
    </location>
</feature>
<dbReference type="PANTHER" id="PTHR15977">
    <property type="entry name" value="CILIA- AND FLAGELLA-ASSOCIATED PROTEIN 46"/>
    <property type="match status" value="1"/>
</dbReference>
<feature type="region of interest" description="Disordered" evidence="1">
    <location>
        <begin position="2280"/>
        <end position="2302"/>
    </location>
</feature>
<feature type="compositionally biased region" description="Basic and acidic residues" evidence="1">
    <location>
        <begin position="2358"/>
        <end position="2380"/>
    </location>
</feature>
<dbReference type="GeneTree" id="ENSGT00570000079216"/>
<reference evidence="2" key="1">
    <citation type="submission" date="2025-08" db="UniProtKB">
        <authorList>
            <consortium name="Ensembl"/>
        </authorList>
    </citation>
    <scope>IDENTIFICATION</scope>
</reference>
<feature type="region of interest" description="Disordered" evidence="1">
    <location>
        <begin position="813"/>
        <end position="837"/>
    </location>
</feature>
<dbReference type="GO" id="GO:0035082">
    <property type="term" value="P:axoneme assembly"/>
    <property type="evidence" value="ECO:0007669"/>
    <property type="project" value="InterPro"/>
</dbReference>
<dbReference type="OrthoDB" id="68437at2759"/>
<dbReference type="InterPro" id="IPR019734">
    <property type="entry name" value="TPR_rpt"/>
</dbReference>
<evidence type="ECO:0000313" key="3">
    <source>
        <dbReference type="Proteomes" id="UP000694569"/>
    </source>
</evidence>
<keyword evidence="3" id="KW-1185">Reference proteome</keyword>
<evidence type="ECO:0000256" key="1">
    <source>
        <dbReference type="SAM" id="MobiDB-lite"/>
    </source>
</evidence>
<proteinExistence type="predicted"/>
<dbReference type="InterPro" id="IPR057466">
    <property type="entry name" value="CFAP46_TPR"/>
</dbReference>
<protein>
    <submittedName>
        <fullName evidence="2">Cilia and flagella associated protein 46</fullName>
    </submittedName>
</protein>
<feature type="compositionally biased region" description="Basic and acidic residues" evidence="1">
    <location>
        <begin position="2290"/>
        <end position="2301"/>
    </location>
</feature>
<feature type="compositionally biased region" description="Basic and acidic residues" evidence="1">
    <location>
        <begin position="1398"/>
        <end position="1407"/>
    </location>
</feature>
<feature type="region of interest" description="Disordered" evidence="1">
    <location>
        <begin position="1384"/>
        <end position="1407"/>
    </location>
</feature>
<reference evidence="2" key="2">
    <citation type="submission" date="2025-09" db="UniProtKB">
        <authorList>
            <consortium name="Ensembl"/>
        </authorList>
    </citation>
    <scope>IDENTIFICATION</scope>
</reference>
<evidence type="ECO:0000313" key="2">
    <source>
        <dbReference type="Ensembl" id="ENSLLEP00000026596.1"/>
    </source>
</evidence>
<dbReference type="Pfam" id="PF25439">
    <property type="entry name" value="TPR_CFAP46_N"/>
    <property type="match status" value="1"/>
</dbReference>
<gene>
    <name evidence="2" type="primary">CFAP46</name>
</gene>
<sequence length="2634" mass="297698">MDLLIRQHLSAAENQHDIAALLEAYKLIKAANADRLPGDAPENFSPDLLVLCAEQALQLGKPAVSTDCLQIYFKCQPPPNQFYGKAYLCKANLHAPQSSNDVEQLEKSVAYYLKVIHFAKQQKRYHFLIYNASILYRQMVRPFLKPESRHLLTPSLTMIVKALEAIDERDADWRAELMMELLECLLDAKKLKEAADFASLAAEYIKTNVPHKYPQLFSKMVHHKLIDSAKAAKETKTSAILSAVHKIQKLRSQLNSGFTTKEIFTALKEAYKLLSVMDEVTSTHLNVSEKTSLLIELAHLSIEIKCNEVAASCIEDLKNADMTDPQTLLLLRCLQCELEVLNLGNRISSYTKSAVESQLKVIKRLDLTLQEAVRLGDPGTIQTVCVTIWNICLPLLQRNIRKYLQNPLKAISDSLESIDSLLLELRCQIHLEVAHIEEDEDRIEAAIGNIEKALVLNDGRRYQNFLKAFLHRLQLRATLYKKPERLEDQATMIIEQAKQCNSKDPLRKKRSLLVNAGMCLAPDVFQMVLDSENEAKVATGKSNKGSINFLCLKAQHHTRCVQKTEGHLSRMEDKNASERVRLWAELAKLSRKQEVWDVCRTACRFCLLYDDGRWVITKYDVLRKKSTTNILDEAKLLDQEPEVSMPQTTGFSDERCILRTLAEIRFINAEATIHLLKSEGCKLNDLPVVPEDTSMHPATYIAKNIAESQEWIIYKNWISQLSKYATDNFLQAAELGAELQESWITHNTAVYILNHNKHLLVSGRLSELTDTLQKLLVALKATGHNRNPILLVTLSNVLAKGLIHRWLPVSTDTNPLSAKGKKPQRKGSGKSNLGNALSIDPNGLPDVKLALEICDYALELTNGGIPEEVVPISVRHSILSTWVKAKQLNQQQIGPKLGTEDEDNKEGQNQMTRLLVALEMHSCNGLGLMDFTVPSLSQMFTMASECIWSDWRIELQAFTRLAHFAYNAHSLDLAMTCTQKALQFNKQPGLKTQLHSSVLELEMMSIAACIQGQCIMDNLAGNTYSRLSAIKIFQLSARLAGDAGSPSLALKAANHFLYACHPFTKSPKEREPLKESIVSMIKTLRDAESNHKLGSENNTTHLHLWPSMDVQSRAEGIGHESGQTNEDLLTLKASLYELLFNIYADKNDWESGLKVLDEAINVLPRTKHRLNMFKHRVLVKARLGQNFFMDIQKFKDENEDYLSYMWRHVALTSRVAAEQLACFQNAIDALQKPENEWQKVDYILEMAQWLYCNQFPVADGLILLEWAVDILLQMKFQSDTEEDGKIQKGKTKPRSKSSMSKDQVHDEQAKQENESDHRSSCNVFDGLKNVRQLEALARAYTLMTVIGGHASPGHEQHCLIAYGCIMRIWKVSMLEAESYIKALSKNPPPVQNPQSASSRKEKGKKEVNELNVVKEKSKRKGATGVLPSNTDEWASFDCPDEIRDAFKLDRSCQVINRSTIEMPTYSLYYLDLLVKALGGISCTHLTLPVLNLANVIAQDVVASRSLSDLYHLRISSVCADLKLFQAATYHEKTVGNVFISEQEQISCRQELSMIQEGNQYDNQLHQNSEFPQCNTKPKILSSDKDGNGISGLSLPYLWLEKAEVLIELGFLQQARLLLSEACQAFQVTGDKYYRLKCLYLLSLLANNEKNYGQAMALLLEDQQTERDVEFLYKTTLSMTEAALGEDKEGSEKRACMILETTISIFKNVLKKQPNRESDCGFYIASLYARKFSILTQTAKSSLETGKASSQTVATLLEICDKMSQIETDLLQHGHREYRAEFMVDHSAVLGILANLAEDEDRKHRYYQDACDMAERAIRTLEQVLSNVQNVLPVNEAGGISLPIMRKLAKAKFNLTELSLEIIQHVTVEENVQLQEETMKGPLRVAVEEYVRATPDCNSMEQEWQTLGRTIGSIALAQMASVLPLIVGCADLRARCLYLTGKCLYLLSVKVDPLSKDMYWNEGIVDERKKTPTNEENDFELPTVNLQLANKQQDQLNKKSAELMRKRTMAQLFLAQASEILLQSINCAINNKLTAALAPASLQLCLCLGQFDPAAAGQLLAVYQSCATSTTIRDLLCRATCNTGNSQFAALLHLHKHLQEKGNLGNLYTCIEQKLCATSKAWEQLLINKDFFSIINEIPPNFNIIVLQHSEDRSFLYAAVLEKSKPNSTQKGKVTQHKGMRAQVAGCAVDSTTFVNLLARMELYKQDMMQIPLKREHRECAARQKNVFGKIQEVSKNRGMEDDIVRNEKKLLSEFNDIVRDTELYLSPVLQKFDFSPFRQRSPPLSATEPGRAKSREKDEKAPAASYELGDCILLLADPSLMELPLEAMSVFKEEGISSISRDFSLQLLYNRIHRERTAEADAKREVKSPKDLKQKPEQRKNIKPVPTNRVPPPNCMPVETHHFKYIVDPYNEAREPDAYSPCNKMSEVIEKYSQQYTPLWEGVLGSAHVPSHVEWENMMTNCSAFLFYGTERFLAHVMFDRFLAMNFSECQLLILLDLVRTNRSFSRQSKRDVQRSATCLALERPVETAMLFSVTGIRAIMLNQWHTTLEQNARKLEFLTENLLEFGKTTGQTIHSQRQPGKYLEAVKEDAHDACAEVRKEEEDSLNPSDSNPPPEDPSLFRYVLYGLPNLVII</sequence>
<dbReference type="Ensembl" id="ENSLLET00000027625.1">
    <property type="protein sequence ID" value="ENSLLEP00000026596.1"/>
    <property type="gene ID" value="ENSLLEG00000016841.1"/>
</dbReference>
<name>A0A8C5PS11_9ANUR</name>
<feature type="compositionally biased region" description="Basic and acidic residues" evidence="1">
    <location>
        <begin position="1302"/>
        <end position="1319"/>
    </location>
</feature>
<dbReference type="GO" id="GO:0060294">
    <property type="term" value="P:cilium movement involved in cell motility"/>
    <property type="evidence" value="ECO:0007669"/>
    <property type="project" value="InterPro"/>
</dbReference>
<feature type="compositionally biased region" description="Basic residues" evidence="1">
    <location>
        <begin position="819"/>
        <end position="828"/>
    </location>
</feature>
<accession>A0A8C5PS11</accession>
<feature type="region of interest" description="Disordered" evidence="1">
    <location>
        <begin position="2598"/>
        <end position="2618"/>
    </location>
</feature>
<dbReference type="SMART" id="SM00028">
    <property type="entry name" value="TPR"/>
    <property type="match status" value="3"/>
</dbReference>
<dbReference type="Proteomes" id="UP000694569">
    <property type="component" value="Unplaced"/>
</dbReference>